<gene>
    <name evidence="2" type="ORF">M9Y10_002244</name>
</gene>
<accession>A0ABR2L983</accession>
<keyword evidence="3" id="KW-1185">Reference proteome</keyword>
<feature type="compositionally biased region" description="Basic and acidic residues" evidence="1">
    <location>
        <begin position="1472"/>
        <end position="1489"/>
    </location>
</feature>
<feature type="compositionally biased region" description="Basic and acidic residues" evidence="1">
    <location>
        <begin position="1366"/>
        <end position="1411"/>
    </location>
</feature>
<evidence type="ECO:0000256" key="1">
    <source>
        <dbReference type="SAM" id="MobiDB-lite"/>
    </source>
</evidence>
<evidence type="ECO:0000313" key="3">
    <source>
        <dbReference type="Proteomes" id="UP001470230"/>
    </source>
</evidence>
<feature type="region of interest" description="Disordered" evidence="1">
    <location>
        <begin position="1345"/>
        <end position="1502"/>
    </location>
</feature>
<dbReference type="Proteomes" id="UP001470230">
    <property type="component" value="Unassembled WGS sequence"/>
</dbReference>
<sequence>MLLSRSLKALDSLINSKNYEQAEAKLVDISSSLIITFFIPTESKFKSDLLPTILQKVLPITYNEQLNLRLQAESFLTHWYSLLSSFSPVYLLDVYQSLQTTTLQPAAQASLLTFLTNALHYISPELREDYLGTCHSLLLSSQPEFLSHLTQSDWKLLANTFSRQIIPSLVKFLLNTPLAVAVVTFMKKDPEAIIPIITSGSNLQFLKDVIPLVPTSIYISIKLLQARLFEALKSQNSQEISGAIEIIILLINRPRLLDDREAWKEVFDEINVMWETTQVLSQKSAIIDLYTSAARNSMIPINALRRFMFFDSSVPTVLSVAIIRCSAYFIKVEKKLPKGIIPFLETNSIERDPLLFVATIEFLVECFNELYSIAPKSAEKLLDYCINPLPQYFVEQNAILRLIKNIDFNVFPLSKLRTNLLDIILSFINKPHPSVIPEIQSLIDKMKIILPYTELDWFEKAPSYLTLLPYCDPFFITELLDFGLLTAAAYPEAVISIADELTEKDKKVSELLFNRCLYVILESINILKFDFQMVSPLKKIVTKEWSHFCKQLPEMLSMINDNLPSTPFGKIIDSSIYLLSTTTKFLDMPSTRAVDLVEIAKIFGTAFTINSCKLVNEIAKKFKEIRIQNQIKQFFEKIFPYDAAVCVSLSALECLNKYQFESALAYMKVAADTDRSILLRLPNRNKIHCYKTFLALRNEESKKDYINECIRSIPFEDWIIEEEDFEFLESLKDTDTKVHVRDLAFIDDIHRKVVDLCPSIFIIDKETIYDDSNVLQDLPDSVNIGHEISDEFDDDLPDIEKDTIDESELELVSPYQYFVPDKSLLFTFLWFSNRPLPNHEMEEKIEKYSLGQAVNNSRFGLAFLGYAGRRKMKIDIDRWISTIKVDRNDHFTIYSFIILTTCIRKKWDELTEKELKFIKDSMSEIGIHDLSEYNLARIFKEQTGIERMAVDSIISIDPSRFEEFPLFSDMFVDKDPNTDEQFIFGGKMDSILDMMKEAENSPLLYETLSLFSKHILPIPDIYSPNSFDVPLGVPFLQKYYHTKISIEDLPQYEIPQPSTPSENSDFIDKLILYFEKNRTLDYFLFQLIFKFKLTYNQYIRIVMALKPFSHNNPVRIHLALKYISLVESNTNFTSLPIDEFKPPSFTRHFVSVIISPYCPKMQHKDLVGFCHKLKPVFYNLLFIGFDKYSEKLFDHSFKPNYTFALLFKEQPSDIISALKNYCSSISSGGVIVSKQFLQLDSERLCKYFNTNSRESAILEVCTKIINAIINDDCSMHYVCQAFNAVLDYAPPMEIYMTVSVEKVLNAPQFLNIFLIVHMFLKKLETSAKEEEIENQKNKELAEKELKEAQESKDKSDDTTEDTENVEETKEIKEAENTEEAKETENNEEIKDADNNEEAKETENNEEIKDADNNEEANETENTKEAEKAENTEEAKETDNDKIKEIVTSNKEKEKKKKEKKEKKKGGFFSRNKGKERLSAQSSKEKVETLEEKDDDETKESQVIKESALRDIVKESREAKEAWEMTKDGLPTKVSDKERARLLFCDNTLKALAEILHYNIQ</sequence>
<feature type="compositionally biased region" description="Basic and acidic residues" evidence="1">
    <location>
        <begin position="1420"/>
        <end position="1452"/>
    </location>
</feature>
<protein>
    <submittedName>
        <fullName evidence="2">Uncharacterized protein</fullName>
    </submittedName>
</protein>
<feature type="compositionally biased region" description="Basic residues" evidence="1">
    <location>
        <begin position="1453"/>
        <end position="1465"/>
    </location>
</feature>
<organism evidence="2 3">
    <name type="scientific">Tritrichomonas musculus</name>
    <dbReference type="NCBI Taxonomy" id="1915356"/>
    <lineage>
        <taxon>Eukaryota</taxon>
        <taxon>Metamonada</taxon>
        <taxon>Parabasalia</taxon>
        <taxon>Tritrichomonadida</taxon>
        <taxon>Tritrichomonadidae</taxon>
        <taxon>Tritrichomonas</taxon>
    </lineage>
</organism>
<name>A0ABR2L983_9EUKA</name>
<dbReference type="PANTHER" id="PTHR48134">
    <property type="entry name" value="GLYCOPROTEIN 96-92-RELATED-RELATED"/>
    <property type="match status" value="1"/>
</dbReference>
<reference evidence="2 3" key="1">
    <citation type="submission" date="2024-04" db="EMBL/GenBank/DDBJ databases">
        <title>Tritrichomonas musculus Genome.</title>
        <authorList>
            <person name="Alves-Ferreira E."/>
            <person name="Grigg M."/>
            <person name="Lorenzi H."/>
            <person name="Galac M."/>
        </authorList>
    </citation>
    <scope>NUCLEOTIDE SEQUENCE [LARGE SCALE GENOMIC DNA]</scope>
    <source>
        <strain evidence="2 3">EAF2021</strain>
    </source>
</reference>
<feature type="compositionally biased region" description="Basic and acidic residues" evidence="1">
    <location>
        <begin position="1345"/>
        <end position="1357"/>
    </location>
</feature>
<dbReference type="PANTHER" id="PTHR48134:SF2">
    <property type="entry name" value="OS04G0609100 PROTEIN"/>
    <property type="match status" value="1"/>
</dbReference>
<evidence type="ECO:0000313" key="2">
    <source>
        <dbReference type="EMBL" id="KAK8899921.1"/>
    </source>
</evidence>
<comment type="caution">
    <text evidence="2">The sequence shown here is derived from an EMBL/GenBank/DDBJ whole genome shotgun (WGS) entry which is preliminary data.</text>
</comment>
<dbReference type="EMBL" id="JAPFFF010000001">
    <property type="protein sequence ID" value="KAK8899921.1"/>
    <property type="molecule type" value="Genomic_DNA"/>
</dbReference>
<proteinExistence type="predicted"/>